<evidence type="ECO:0008006" key="4">
    <source>
        <dbReference type="Google" id="ProtNLM"/>
    </source>
</evidence>
<reference evidence="2" key="1">
    <citation type="journal article" date="2021" name="PeerJ">
        <title>Extensive microbial diversity within the chicken gut microbiome revealed by metagenomics and culture.</title>
        <authorList>
            <person name="Gilroy R."/>
            <person name="Ravi A."/>
            <person name="Getino M."/>
            <person name="Pursley I."/>
            <person name="Horton D.L."/>
            <person name="Alikhan N.F."/>
            <person name="Baker D."/>
            <person name="Gharbi K."/>
            <person name="Hall N."/>
            <person name="Watson M."/>
            <person name="Adriaenssens E.M."/>
            <person name="Foster-Nyarko E."/>
            <person name="Jarju S."/>
            <person name="Secka A."/>
            <person name="Antonio M."/>
            <person name="Oren A."/>
            <person name="Chaudhuri R.R."/>
            <person name="La Ragione R."/>
            <person name="Hildebrand F."/>
            <person name="Pallen M.J."/>
        </authorList>
    </citation>
    <scope>NUCLEOTIDE SEQUENCE</scope>
    <source>
        <strain evidence="2">ChiHjej13B12-752</strain>
    </source>
</reference>
<gene>
    <name evidence="2" type="ORF">H9891_05480</name>
</gene>
<comment type="caution">
    <text evidence="2">The sequence shown here is derived from an EMBL/GenBank/DDBJ whole genome shotgun (WGS) entry which is preliminary data.</text>
</comment>
<proteinExistence type="predicted"/>
<dbReference type="AlphaFoldDB" id="A0A9D1QI38"/>
<dbReference type="EMBL" id="DXHR01000018">
    <property type="protein sequence ID" value="HIW12597.1"/>
    <property type="molecule type" value="Genomic_DNA"/>
</dbReference>
<reference evidence="2" key="2">
    <citation type="submission" date="2021-04" db="EMBL/GenBank/DDBJ databases">
        <authorList>
            <person name="Gilroy R."/>
        </authorList>
    </citation>
    <scope>NUCLEOTIDE SEQUENCE</scope>
    <source>
        <strain evidence="2">ChiHjej13B12-752</strain>
    </source>
</reference>
<feature type="signal peptide" evidence="1">
    <location>
        <begin position="1"/>
        <end position="21"/>
    </location>
</feature>
<organism evidence="2 3">
    <name type="scientific">Candidatus Salinicoccus stercoripullorum</name>
    <dbReference type="NCBI Taxonomy" id="2838756"/>
    <lineage>
        <taxon>Bacteria</taxon>
        <taxon>Bacillati</taxon>
        <taxon>Bacillota</taxon>
        <taxon>Bacilli</taxon>
        <taxon>Bacillales</taxon>
        <taxon>Staphylococcaceae</taxon>
        <taxon>Salinicoccus</taxon>
    </lineage>
</organism>
<evidence type="ECO:0000313" key="3">
    <source>
        <dbReference type="Proteomes" id="UP000823989"/>
    </source>
</evidence>
<evidence type="ECO:0000256" key="1">
    <source>
        <dbReference type="SAM" id="SignalP"/>
    </source>
</evidence>
<name>A0A9D1QI38_9STAP</name>
<feature type="chain" id="PRO_5039183693" description="Lipoprotein" evidence="1">
    <location>
        <begin position="22"/>
        <end position="160"/>
    </location>
</feature>
<sequence>MINIRRFILCSLLMCSAAGLAACDEAGSSIDYEVIGRTESGDAGAFTSSIKQITDEEMLGMAMEQTGADIDPDEVNFDSEQLFQVSMVENGCGYLLEDLVNEDGTLQFMFELTPVVESGEDPEDVACTEVTVPATSFIKTEAVDFSSLEIYGSGEKIETE</sequence>
<protein>
    <recommendedName>
        <fullName evidence="4">Lipoprotein</fullName>
    </recommendedName>
</protein>
<dbReference type="PROSITE" id="PS51257">
    <property type="entry name" value="PROKAR_LIPOPROTEIN"/>
    <property type="match status" value="1"/>
</dbReference>
<accession>A0A9D1QI38</accession>
<evidence type="ECO:0000313" key="2">
    <source>
        <dbReference type="EMBL" id="HIW12597.1"/>
    </source>
</evidence>
<dbReference type="Proteomes" id="UP000823989">
    <property type="component" value="Unassembled WGS sequence"/>
</dbReference>
<keyword evidence="1" id="KW-0732">Signal</keyword>